<name>A0A1D1UZT6_RAMVA</name>
<dbReference type="AlphaFoldDB" id="A0A1D1UZT6"/>
<evidence type="ECO:0000313" key="2">
    <source>
        <dbReference type="Proteomes" id="UP000186922"/>
    </source>
</evidence>
<evidence type="ECO:0000313" key="1">
    <source>
        <dbReference type="EMBL" id="GAU93905.1"/>
    </source>
</evidence>
<proteinExistence type="predicted"/>
<sequence>MLVTMMVPVNMKSNFGTMGLPALYCTTKPYKQKRRQSCGVIEQTTIAKAGKKSALKVPSSIIETAQSRPRRRCVSEPPKLAIIAETCEEEPETDSEDRKLRPLIYRKFSRTDLIKSPPGAMLDDLAPCIEGTPKVTVTGRLDEREALLKDAVGAKSQEAPAKHLSRSEEEGIAVNLANSSFEDGEHPRKGSWSSKCFLARAGRRIGDMVRKRRSSISYQKCCGKTHG</sequence>
<gene>
    <name evidence="1" type="primary">RvY_05768-1</name>
    <name evidence="1" type="synonym">RvY_05768.1</name>
    <name evidence="1" type="ORF">RvY_05768</name>
</gene>
<reference evidence="1 2" key="1">
    <citation type="journal article" date="2016" name="Nat. Commun.">
        <title>Extremotolerant tardigrade genome and improved radiotolerance of human cultured cells by tardigrade-unique protein.</title>
        <authorList>
            <person name="Hashimoto T."/>
            <person name="Horikawa D.D."/>
            <person name="Saito Y."/>
            <person name="Kuwahara H."/>
            <person name="Kozuka-Hata H."/>
            <person name="Shin-I T."/>
            <person name="Minakuchi Y."/>
            <person name="Ohishi K."/>
            <person name="Motoyama A."/>
            <person name="Aizu T."/>
            <person name="Enomoto A."/>
            <person name="Kondo K."/>
            <person name="Tanaka S."/>
            <person name="Hara Y."/>
            <person name="Koshikawa S."/>
            <person name="Sagara H."/>
            <person name="Miura T."/>
            <person name="Yokobori S."/>
            <person name="Miyagawa K."/>
            <person name="Suzuki Y."/>
            <person name="Kubo T."/>
            <person name="Oyama M."/>
            <person name="Kohara Y."/>
            <person name="Fujiyama A."/>
            <person name="Arakawa K."/>
            <person name="Katayama T."/>
            <person name="Toyoda A."/>
            <person name="Kunieda T."/>
        </authorList>
    </citation>
    <scope>NUCLEOTIDE SEQUENCE [LARGE SCALE GENOMIC DNA]</scope>
    <source>
        <strain evidence="1 2">YOKOZUNA-1</strain>
    </source>
</reference>
<comment type="caution">
    <text evidence="1">The sequence shown here is derived from an EMBL/GenBank/DDBJ whole genome shotgun (WGS) entry which is preliminary data.</text>
</comment>
<dbReference type="EMBL" id="BDGG01000002">
    <property type="protein sequence ID" value="GAU93905.1"/>
    <property type="molecule type" value="Genomic_DNA"/>
</dbReference>
<protein>
    <submittedName>
        <fullName evidence="1">Uncharacterized protein</fullName>
    </submittedName>
</protein>
<keyword evidence="2" id="KW-1185">Reference proteome</keyword>
<organism evidence="1 2">
    <name type="scientific">Ramazzottius varieornatus</name>
    <name type="common">Water bear</name>
    <name type="synonym">Tardigrade</name>
    <dbReference type="NCBI Taxonomy" id="947166"/>
    <lineage>
        <taxon>Eukaryota</taxon>
        <taxon>Metazoa</taxon>
        <taxon>Ecdysozoa</taxon>
        <taxon>Tardigrada</taxon>
        <taxon>Eutardigrada</taxon>
        <taxon>Parachela</taxon>
        <taxon>Hypsibioidea</taxon>
        <taxon>Ramazzottiidae</taxon>
        <taxon>Ramazzottius</taxon>
    </lineage>
</organism>
<dbReference type="Proteomes" id="UP000186922">
    <property type="component" value="Unassembled WGS sequence"/>
</dbReference>
<accession>A0A1D1UZT6</accession>